<organism evidence="1 2">
    <name type="scientific">Gordonia phage Hedwig</name>
    <dbReference type="NCBI Taxonomy" id="1887648"/>
    <lineage>
        <taxon>Viruses</taxon>
        <taxon>Duplodnaviria</taxon>
        <taxon>Heunggongvirae</taxon>
        <taxon>Uroviricota</taxon>
        <taxon>Caudoviricetes</taxon>
        <taxon>Hedwigvirus</taxon>
        <taxon>Hedwigvirus hedwig</taxon>
    </lineage>
</organism>
<dbReference type="OrthoDB" id="12642at10239"/>
<dbReference type="EMBL" id="KX557279">
    <property type="protein sequence ID" value="AON97363.1"/>
    <property type="molecule type" value="Genomic_DNA"/>
</dbReference>
<name>A0A1C9EHT2_9CAUD</name>
<dbReference type="GeneID" id="29056517"/>
<dbReference type="Proteomes" id="UP000203073">
    <property type="component" value="Segment"/>
</dbReference>
<evidence type="ECO:0000313" key="1">
    <source>
        <dbReference type="EMBL" id="AON97363.1"/>
    </source>
</evidence>
<evidence type="ECO:0000313" key="2">
    <source>
        <dbReference type="Proteomes" id="UP000203073"/>
    </source>
</evidence>
<reference evidence="2" key="1">
    <citation type="submission" date="2016-07" db="EMBL/GenBank/DDBJ databases">
        <authorList>
            <person name="Florea S."/>
            <person name="Webb J.S."/>
            <person name="Jaromczyk J."/>
            <person name="Schardl C.L."/>
        </authorList>
    </citation>
    <scope>NUCLEOTIDE SEQUENCE [LARGE SCALE GENOMIC DNA]</scope>
</reference>
<keyword evidence="1" id="KW-0378">Hydrolase</keyword>
<keyword evidence="2" id="KW-1185">Reference proteome</keyword>
<keyword evidence="1" id="KW-0540">Nuclease</keyword>
<protein>
    <submittedName>
        <fullName evidence="1">HNH endonuclease</fullName>
    </submittedName>
</protein>
<proteinExistence type="predicted"/>
<keyword evidence="1" id="KW-0255">Endonuclease</keyword>
<accession>A0A1C9EHT2</accession>
<gene>
    <name evidence="1" type="primary">70</name>
    <name evidence="1" type="ORF">SEA_HEDWIG_70</name>
</gene>
<dbReference type="KEGG" id="vg:29056517"/>
<dbReference type="GO" id="GO:0004519">
    <property type="term" value="F:endonuclease activity"/>
    <property type="evidence" value="ECO:0007669"/>
    <property type="project" value="UniProtKB-KW"/>
</dbReference>
<sequence>MPAKAQLSTTERGLGWQHQKQVRALKAQHVDGSPCWWCGQPMFLDPEMNWDKAVLAGDHSLSRANGGRIADRLLHSTCNKERGDGARDHLRPAVTGRPIGDSIAETIGFRLMDWPI</sequence>
<dbReference type="RefSeq" id="YP_009289879.1">
    <property type="nucleotide sequence ID" value="NC_031099.1"/>
</dbReference>